<evidence type="ECO:0000256" key="2">
    <source>
        <dbReference type="ARBA" id="ARBA00022679"/>
    </source>
</evidence>
<reference evidence="7" key="1">
    <citation type="submission" date="2019-08" db="EMBL/GenBank/DDBJ databases">
        <authorList>
            <person name="Kucharzyk K."/>
            <person name="Murdoch R.W."/>
            <person name="Higgins S."/>
            <person name="Loffler F."/>
        </authorList>
    </citation>
    <scope>NUCLEOTIDE SEQUENCE</scope>
</reference>
<evidence type="ECO:0000256" key="3">
    <source>
        <dbReference type="ARBA" id="ARBA00022692"/>
    </source>
</evidence>
<proteinExistence type="inferred from homology"/>
<feature type="transmembrane region" description="Helical" evidence="6">
    <location>
        <begin position="91"/>
        <end position="113"/>
    </location>
</feature>
<feature type="transmembrane region" description="Helical" evidence="6">
    <location>
        <begin position="22"/>
        <end position="41"/>
    </location>
</feature>
<organism evidence="7">
    <name type="scientific">bioreactor metagenome</name>
    <dbReference type="NCBI Taxonomy" id="1076179"/>
    <lineage>
        <taxon>unclassified sequences</taxon>
        <taxon>metagenomes</taxon>
        <taxon>ecological metagenomes</taxon>
    </lineage>
</organism>
<dbReference type="Pfam" id="PF01790">
    <property type="entry name" value="LGT"/>
    <property type="match status" value="1"/>
</dbReference>
<name>A0A644W984_9ZZZZ</name>
<dbReference type="GO" id="GO:0005886">
    <property type="term" value="C:plasma membrane"/>
    <property type="evidence" value="ECO:0007669"/>
    <property type="project" value="InterPro"/>
</dbReference>
<dbReference type="GO" id="GO:0042158">
    <property type="term" value="P:lipoprotein biosynthetic process"/>
    <property type="evidence" value="ECO:0007669"/>
    <property type="project" value="InterPro"/>
</dbReference>
<sequence>MLLNYITWDVNPEIFSIGSLHIRWYGLLWALGIWFTLIITQKIYKHEKLPDKWLDSLFIYTVLGTVIGARIGHCLFYNPSYYLANPIEILYIWQGGLASHGGAIGILISTYLYNKKVSKKGYIWVFDRLVIGVAVAGAMIRLGNLMNSEIYGGPTTLPWGFIFVRDGQTEPMHPTQIYEALYCILTFAVTYWLYWKKEAYKKTGLIFGVFLIGIFFTRFLLEFIKNNQEPFENDMVLNMGQILSIPFIIWGIWLIINSNKQKIAATK</sequence>
<feature type="transmembrane region" description="Helical" evidence="6">
    <location>
        <begin position="53"/>
        <end position="71"/>
    </location>
</feature>
<protein>
    <submittedName>
        <fullName evidence="7">Prolipoprotein diacylglyceryl transferase</fullName>
        <ecNumber evidence="7">2.4.99.-</ecNumber>
    </submittedName>
</protein>
<evidence type="ECO:0000313" key="7">
    <source>
        <dbReference type="EMBL" id="MPM00041.1"/>
    </source>
</evidence>
<gene>
    <name evidence="7" type="primary">lgt_15</name>
    <name evidence="7" type="ORF">SDC9_46263</name>
</gene>
<dbReference type="InterPro" id="IPR001640">
    <property type="entry name" value="Lgt"/>
</dbReference>
<keyword evidence="7" id="KW-0449">Lipoprotein</keyword>
<keyword evidence="7" id="KW-0328">Glycosyltransferase</keyword>
<comment type="caution">
    <text evidence="7">The sequence shown here is derived from an EMBL/GenBank/DDBJ whole genome shotgun (WGS) entry which is preliminary data.</text>
</comment>
<feature type="transmembrane region" description="Helical" evidence="6">
    <location>
        <begin position="236"/>
        <end position="256"/>
    </location>
</feature>
<dbReference type="GO" id="GO:0008961">
    <property type="term" value="F:phosphatidylglycerol-prolipoprotein diacylglyceryl transferase activity"/>
    <property type="evidence" value="ECO:0007669"/>
    <property type="project" value="InterPro"/>
</dbReference>
<keyword evidence="4 6" id="KW-1133">Transmembrane helix</keyword>
<keyword evidence="1" id="KW-1003">Cell membrane</keyword>
<accession>A0A644W984</accession>
<keyword evidence="3 6" id="KW-0812">Transmembrane</keyword>
<dbReference type="PANTHER" id="PTHR30589:SF0">
    <property type="entry name" value="PHOSPHATIDYLGLYCEROL--PROLIPOPROTEIN DIACYLGLYCERYL TRANSFERASE"/>
    <property type="match status" value="1"/>
</dbReference>
<feature type="transmembrane region" description="Helical" evidence="6">
    <location>
        <begin position="206"/>
        <end position="224"/>
    </location>
</feature>
<feature type="transmembrane region" description="Helical" evidence="6">
    <location>
        <begin position="177"/>
        <end position="194"/>
    </location>
</feature>
<keyword evidence="2 7" id="KW-0808">Transferase</keyword>
<evidence type="ECO:0000256" key="5">
    <source>
        <dbReference type="ARBA" id="ARBA00023136"/>
    </source>
</evidence>
<dbReference type="EC" id="2.4.99.-" evidence="7"/>
<dbReference type="EMBL" id="VSSQ01000704">
    <property type="protein sequence ID" value="MPM00041.1"/>
    <property type="molecule type" value="Genomic_DNA"/>
</dbReference>
<dbReference type="NCBIfam" id="TIGR00544">
    <property type="entry name" value="lgt"/>
    <property type="match status" value="1"/>
</dbReference>
<evidence type="ECO:0000256" key="1">
    <source>
        <dbReference type="ARBA" id="ARBA00022475"/>
    </source>
</evidence>
<dbReference type="AlphaFoldDB" id="A0A644W984"/>
<evidence type="ECO:0000256" key="6">
    <source>
        <dbReference type="SAM" id="Phobius"/>
    </source>
</evidence>
<feature type="transmembrane region" description="Helical" evidence="6">
    <location>
        <begin position="125"/>
        <end position="143"/>
    </location>
</feature>
<keyword evidence="5 6" id="KW-0472">Membrane</keyword>
<dbReference type="PANTHER" id="PTHR30589">
    <property type="entry name" value="PROLIPOPROTEIN DIACYLGLYCERYL TRANSFERASE"/>
    <property type="match status" value="1"/>
</dbReference>
<evidence type="ECO:0000256" key="4">
    <source>
        <dbReference type="ARBA" id="ARBA00022989"/>
    </source>
</evidence>
<dbReference type="HAMAP" id="MF_01147">
    <property type="entry name" value="Lgt"/>
    <property type="match status" value="1"/>
</dbReference>